<gene>
    <name evidence="1" type="ORF">CDAR_573191</name>
</gene>
<sequence>MIQSKTIFLDSGKWSERRLEDGEGDVGEEGSFFQALSRISAPLLERTSKLMFDRSHGDAMPLSRCDSTPLVVLSCVPTMTCLDGTQVF</sequence>
<organism evidence="1 2">
    <name type="scientific">Caerostris darwini</name>
    <dbReference type="NCBI Taxonomy" id="1538125"/>
    <lineage>
        <taxon>Eukaryota</taxon>
        <taxon>Metazoa</taxon>
        <taxon>Ecdysozoa</taxon>
        <taxon>Arthropoda</taxon>
        <taxon>Chelicerata</taxon>
        <taxon>Arachnida</taxon>
        <taxon>Araneae</taxon>
        <taxon>Araneomorphae</taxon>
        <taxon>Entelegynae</taxon>
        <taxon>Araneoidea</taxon>
        <taxon>Araneidae</taxon>
        <taxon>Caerostris</taxon>
    </lineage>
</organism>
<evidence type="ECO:0000313" key="2">
    <source>
        <dbReference type="Proteomes" id="UP001054837"/>
    </source>
</evidence>
<name>A0AAV4W7V7_9ARAC</name>
<keyword evidence="2" id="KW-1185">Reference proteome</keyword>
<evidence type="ECO:0000313" key="1">
    <source>
        <dbReference type="EMBL" id="GIY77984.1"/>
    </source>
</evidence>
<comment type="caution">
    <text evidence="1">The sequence shown here is derived from an EMBL/GenBank/DDBJ whole genome shotgun (WGS) entry which is preliminary data.</text>
</comment>
<protein>
    <submittedName>
        <fullName evidence="1">Uncharacterized protein</fullName>
    </submittedName>
</protein>
<dbReference type="EMBL" id="BPLQ01014198">
    <property type="protein sequence ID" value="GIY77984.1"/>
    <property type="molecule type" value="Genomic_DNA"/>
</dbReference>
<dbReference type="Proteomes" id="UP001054837">
    <property type="component" value="Unassembled WGS sequence"/>
</dbReference>
<proteinExistence type="predicted"/>
<reference evidence="1 2" key="1">
    <citation type="submission" date="2021-06" db="EMBL/GenBank/DDBJ databases">
        <title>Caerostris darwini draft genome.</title>
        <authorList>
            <person name="Kono N."/>
            <person name="Arakawa K."/>
        </authorList>
    </citation>
    <scope>NUCLEOTIDE SEQUENCE [LARGE SCALE GENOMIC DNA]</scope>
</reference>
<accession>A0AAV4W7V7</accession>
<dbReference type="AlphaFoldDB" id="A0AAV4W7V7"/>